<organism evidence="4 5">
    <name type="scientific">Alteriqipengyuania abyssalis</name>
    <dbReference type="NCBI Taxonomy" id="2860200"/>
    <lineage>
        <taxon>Bacteria</taxon>
        <taxon>Pseudomonadati</taxon>
        <taxon>Pseudomonadota</taxon>
        <taxon>Alphaproteobacteria</taxon>
        <taxon>Sphingomonadales</taxon>
        <taxon>Erythrobacteraceae</taxon>
        <taxon>Alteriqipengyuania</taxon>
    </lineage>
</organism>
<dbReference type="Pfam" id="PF13517">
    <property type="entry name" value="FG-GAP_3"/>
    <property type="match status" value="2"/>
</dbReference>
<gene>
    <name evidence="4" type="ORF">KYN89_13485</name>
</gene>
<reference evidence="4 5" key="1">
    <citation type="submission" date="2021-07" db="EMBL/GenBank/DDBJ databases">
        <title>Alteriqipengyuania abyssalis NZ-12B nov, sp.nov isolated from deep sea sponge in pacific ocean.</title>
        <authorList>
            <person name="Tareen S."/>
            <person name="Wink J."/>
        </authorList>
    </citation>
    <scope>NUCLEOTIDE SEQUENCE [LARGE SCALE GENOMIC DNA]</scope>
    <source>
        <strain evidence="4 5">NZ-12B</strain>
    </source>
</reference>
<dbReference type="InterPro" id="IPR018511">
    <property type="entry name" value="Hemolysin-typ_Ca-bd_CS"/>
</dbReference>
<dbReference type="Pfam" id="PF00353">
    <property type="entry name" value="HemolysinCabind"/>
    <property type="match status" value="6"/>
</dbReference>
<evidence type="ECO:0000313" key="5">
    <source>
        <dbReference type="Proteomes" id="UP000759298"/>
    </source>
</evidence>
<dbReference type="SUPFAM" id="SSF69318">
    <property type="entry name" value="Integrin alpha N-terminal domain"/>
    <property type="match status" value="1"/>
</dbReference>
<keyword evidence="2" id="KW-0964">Secreted</keyword>
<dbReference type="InterPro" id="IPR013517">
    <property type="entry name" value="FG-GAP"/>
</dbReference>
<keyword evidence="5" id="KW-1185">Reference proteome</keyword>
<dbReference type="Gene3D" id="2.130.10.130">
    <property type="entry name" value="Integrin alpha, N-terminal"/>
    <property type="match status" value="1"/>
</dbReference>
<dbReference type="InterPro" id="IPR011049">
    <property type="entry name" value="Serralysin-like_metalloprot_C"/>
</dbReference>
<dbReference type="SUPFAM" id="SSF51445">
    <property type="entry name" value="(Trans)glycosidases"/>
    <property type="match status" value="1"/>
</dbReference>
<dbReference type="RefSeq" id="WP_222825582.1">
    <property type="nucleotide sequence ID" value="NZ_JAHWXP010000004.1"/>
</dbReference>
<dbReference type="PRINTS" id="PR00313">
    <property type="entry name" value="CABNDNGRPT"/>
</dbReference>
<dbReference type="InterPro" id="IPR028994">
    <property type="entry name" value="Integrin_alpha_N"/>
</dbReference>
<dbReference type="Gene3D" id="2.150.10.10">
    <property type="entry name" value="Serralysin-like metalloprotease, C-terminal"/>
    <property type="match status" value="3"/>
</dbReference>
<dbReference type="InterPro" id="IPR013785">
    <property type="entry name" value="Aldolase_TIM"/>
</dbReference>
<evidence type="ECO:0000313" key="4">
    <source>
        <dbReference type="EMBL" id="MBY8338057.1"/>
    </source>
</evidence>
<dbReference type="EMBL" id="JAHWXP010000004">
    <property type="protein sequence ID" value="MBY8338057.1"/>
    <property type="molecule type" value="Genomic_DNA"/>
</dbReference>
<dbReference type="InterPro" id="IPR017853">
    <property type="entry name" value="GH"/>
</dbReference>
<dbReference type="Proteomes" id="UP000759298">
    <property type="component" value="Unassembled WGS sequence"/>
</dbReference>
<evidence type="ECO:0000256" key="2">
    <source>
        <dbReference type="ARBA" id="ARBA00022525"/>
    </source>
</evidence>
<evidence type="ECO:0000256" key="3">
    <source>
        <dbReference type="ARBA" id="ARBA00022729"/>
    </source>
</evidence>
<keyword evidence="3" id="KW-0732">Signal</keyword>
<proteinExistence type="predicted"/>
<protein>
    <submittedName>
        <fullName evidence="4">VCBS repeat-containing protein</fullName>
    </submittedName>
</protein>
<dbReference type="PANTHER" id="PTHR38340:SF1">
    <property type="entry name" value="S-LAYER PROTEIN"/>
    <property type="match status" value="1"/>
</dbReference>
<name>A0ABS7PG62_9SPHN</name>
<comment type="caution">
    <text evidence="4">The sequence shown here is derived from an EMBL/GenBank/DDBJ whole genome shotgun (WGS) entry which is preliminary data.</text>
</comment>
<accession>A0ABS7PG62</accession>
<sequence length="1096" mass="112323">MPVSSFIIQYSNVNYSDLLSADADLIITEGDGDDSPLITEQLTPGEIANLVAQGRLVAGYVNVGVTDAVRGYWNPDWTSAGSYGAGEDDLNPVAATAPAFLQGAPTNSFGRLVDFTDPDWQQIVIDQVTFLLTERGFNAIFLDDVNTYYQRYVSLNGEPATAAERDELAAQAQAMTEFVTRIRGVMDSINPDAVLIASTDPYMPDNSPGGASGAIADQYRDAVDWYLLDNMPNQAALDRAAAVFGDHLLVVQSDGTFPTGSAGPLPLDDLHGYGPAFYAPSSAYDTFVPFERPTATTGTLIEGGNGPNTLRGGDGDDIILTGEGADTAYGGGGNDLIAGSTSGMRAFFAEGAEVTRPVRQGAFVIVNGGDALYGEGGNDRIYVGYNSLADGGAGFDTAYVDMRFMWVPWVAGTVLTTHNDLGVNVDLSQADNGSVVLDVGGVGNLAVTLTDFERFVITFGSGDDVVIGGAGNDILEGDSYNFPGGNDTIDGGGGDDDLYGGGGADILRGGDGNDLLNGGEVRPGFDDYAADQLFGDAGDDLIIGRPLDIIDGGSGYDTLELWLSESGLDYTIDLAAITSGSTVTLIDGTSITGIEEVSVLRLGDGNETVIGTSGNDTIRAEGGDDVLDGGAGVDTARFDGRRSEYTITQLSNGHVQVSGPDGTDDLVRIEQLRFSDGTYVQEITTGPVSLGYAGFGYAPEAGGWADNTTYPRGVADIDGDGRADLIGFGSAGLFAALSNGDGTFGETFLAYNGFGASNAAGGWANDDLYPRTIADVNGDGLQDLIGFGSAGVSIALGQAPASGQAVAFGPATLAYAGFGASDAAGGWTSADTYPRTVADVNGDGRGDLVGFGGAGVYVALGQSDGSFGATQLALNGFGASDAGGGWSSDDRFPRVLADVNNDGRADIVGFAANGTYVALGQSDGSFGSMMLGIAGFGYADVGGGWSTADRYPRTLGDVNGDGVADIIGFGGDGTYVALGRGDGTFGDATRLVDSFGQSDAGGGWSSNDRFPRFVADIDGDGLSDLVGFGGAGAYVARASVGWVRQSGQEGQSGAGDHLPDWAEVFAGAEAAPDPRGPLPLPVEMAAVVEHAAMHAF</sequence>
<dbReference type="Gene3D" id="3.20.20.70">
    <property type="entry name" value="Aldolase class I"/>
    <property type="match status" value="1"/>
</dbReference>
<dbReference type="InterPro" id="IPR050557">
    <property type="entry name" value="RTX_toxin/Mannuronan_C5-epim"/>
</dbReference>
<dbReference type="PANTHER" id="PTHR38340">
    <property type="entry name" value="S-LAYER PROTEIN"/>
    <property type="match status" value="1"/>
</dbReference>
<dbReference type="PROSITE" id="PS00330">
    <property type="entry name" value="HEMOLYSIN_CALCIUM"/>
    <property type="match status" value="3"/>
</dbReference>
<comment type="subcellular location">
    <subcellularLocation>
        <location evidence="1">Secreted</location>
    </subcellularLocation>
</comment>
<evidence type="ECO:0000256" key="1">
    <source>
        <dbReference type="ARBA" id="ARBA00004613"/>
    </source>
</evidence>
<dbReference type="InterPro" id="IPR001343">
    <property type="entry name" value="Hemolysn_Ca-bd"/>
</dbReference>
<dbReference type="SUPFAM" id="SSF51120">
    <property type="entry name" value="beta-Roll"/>
    <property type="match status" value="3"/>
</dbReference>